<dbReference type="Proteomes" id="UP000036270">
    <property type="component" value="Unassembled WGS sequence"/>
</dbReference>
<name>A0A0J5P7I8_9PAST</name>
<keyword evidence="3" id="KW-1185">Reference proteome</keyword>
<accession>A0A0J5P7I8</accession>
<gene>
    <name evidence="2" type="ORF">RO21_01765</name>
</gene>
<dbReference type="AlphaFoldDB" id="A0A0J5P7I8"/>
<dbReference type="SUPFAM" id="SSF53271">
    <property type="entry name" value="PRTase-like"/>
    <property type="match status" value="1"/>
</dbReference>
<dbReference type="InterPro" id="IPR051910">
    <property type="entry name" value="ComF/GntX_DNA_util-trans"/>
</dbReference>
<dbReference type="STRING" id="67855.RO21_01765"/>
<dbReference type="CDD" id="cd06223">
    <property type="entry name" value="PRTases_typeI"/>
    <property type="match status" value="1"/>
</dbReference>
<comment type="caution">
    <text evidence="2">The sequence shown here is derived from an EMBL/GenBank/DDBJ whole genome shotgun (WGS) entry which is preliminary data.</text>
</comment>
<dbReference type="RefSeq" id="WP_047976080.1">
    <property type="nucleotide sequence ID" value="NZ_JWIZ01000008.1"/>
</dbReference>
<dbReference type="InterPro" id="IPR000836">
    <property type="entry name" value="PRTase_dom"/>
</dbReference>
<dbReference type="InterPro" id="IPR029057">
    <property type="entry name" value="PRTase-like"/>
</dbReference>
<organism evidence="2 3">
    <name type="scientific">Muribacter muris</name>
    <dbReference type="NCBI Taxonomy" id="67855"/>
    <lineage>
        <taxon>Bacteria</taxon>
        <taxon>Pseudomonadati</taxon>
        <taxon>Pseudomonadota</taxon>
        <taxon>Gammaproteobacteria</taxon>
        <taxon>Pasteurellales</taxon>
        <taxon>Pasteurellaceae</taxon>
        <taxon>Muribacter</taxon>
    </lineage>
</organism>
<comment type="similarity">
    <text evidence="1">Belongs to the ComF/GntX family.</text>
</comment>
<proteinExistence type="inferred from homology"/>
<sequence>MNIWGFRCFHCQRQLQISSHGFCSHCVALVKPSPYCTRCGSPLLHYHHGCGNCLNGEVKWHQIVQISRYKPPLADWIHRFKFQHQPYLDEALGRLLLLAIKNAQRSYRLERPEVILPVPLFWHRQWKRGYNQADCLAAYVADKLTIPLDNRSLIRIKATCSQRELTAAARKKNVKDAFCYQPQQNYRNVAIVDDVITTGATLNAICSQLLKKGIRHIQVWALARA</sequence>
<dbReference type="Gene3D" id="3.40.50.2020">
    <property type="match status" value="1"/>
</dbReference>
<dbReference type="PANTHER" id="PTHR47505">
    <property type="entry name" value="DNA UTILIZATION PROTEIN YHGH"/>
    <property type="match status" value="1"/>
</dbReference>
<evidence type="ECO:0000256" key="1">
    <source>
        <dbReference type="ARBA" id="ARBA00008007"/>
    </source>
</evidence>
<evidence type="ECO:0000313" key="3">
    <source>
        <dbReference type="Proteomes" id="UP000036270"/>
    </source>
</evidence>
<dbReference type="PANTHER" id="PTHR47505:SF1">
    <property type="entry name" value="DNA UTILIZATION PROTEIN YHGH"/>
    <property type="match status" value="1"/>
</dbReference>
<reference evidence="2 3" key="1">
    <citation type="submission" date="2014-12" db="EMBL/GenBank/DDBJ databases">
        <title>Reclassification of Actinobacillus muris as Muribacter muris.</title>
        <authorList>
            <person name="Christensen H."/>
            <person name="Nicklas W."/>
            <person name="Bisgaard M."/>
        </authorList>
    </citation>
    <scope>NUCLEOTIDE SEQUENCE [LARGE SCALE GENOMIC DNA]</scope>
    <source>
        <strain evidence="2 3">Ackerman80-443D</strain>
    </source>
</reference>
<protein>
    <submittedName>
        <fullName evidence="2">Competence protein ComF</fullName>
    </submittedName>
</protein>
<dbReference type="EMBL" id="JWIZ01000008">
    <property type="protein sequence ID" value="KMK52338.1"/>
    <property type="molecule type" value="Genomic_DNA"/>
</dbReference>
<evidence type="ECO:0000313" key="2">
    <source>
        <dbReference type="EMBL" id="KMK52338.1"/>
    </source>
</evidence>
<dbReference type="PATRIC" id="fig|67855.3.peg.2327"/>